<comment type="caution">
    <text evidence="1">The sequence shown here is derived from an EMBL/GenBank/DDBJ whole genome shotgun (WGS) entry which is preliminary data.</text>
</comment>
<name>A0ABP5KWK6_9ACTN</name>
<organism evidence="1 2">
    <name type="scientific">Nocardioides koreensis</name>
    <dbReference type="NCBI Taxonomy" id="433651"/>
    <lineage>
        <taxon>Bacteria</taxon>
        <taxon>Bacillati</taxon>
        <taxon>Actinomycetota</taxon>
        <taxon>Actinomycetes</taxon>
        <taxon>Propionibacteriales</taxon>
        <taxon>Nocardioidaceae</taxon>
        <taxon>Nocardioides</taxon>
    </lineage>
</organism>
<protein>
    <submittedName>
        <fullName evidence="1">Flavodoxin family protein</fullName>
    </submittedName>
</protein>
<evidence type="ECO:0000313" key="2">
    <source>
        <dbReference type="Proteomes" id="UP001501771"/>
    </source>
</evidence>
<gene>
    <name evidence="1" type="ORF">GCM10009844_04030</name>
</gene>
<keyword evidence="2" id="KW-1185">Reference proteome</keyword>
<sequence>MERPPLILCVSVSEGNTALVARAMAEVLRADVREPEDVDPHTLSERPLVGFGSGIFRGSHHARLRKYVERLPHVRGTRAFVYTTSGMGRSQSLPWQRSLESVLRDRGFEVVGSFSCRGFDTWLPLRIVGGLNKGHPDAEDLARAGEFAERIAEELPAR</sequence>
<evidence type="ECO:0000313" key="1">
    <source>
        <dbReference type="EMBL" id="GAA2137192.1"/>
    </source>
</evidence>
<accession>A0ABP5KWK6</accession>
<proteinExistence type="predicted"/>
<dbReference type="Gene3D" id="3.40.50.360">
    <property type="match status" value="1"/>
</dbReference>
<dbReference type="EMBL" id="BAAAQR010000001">
    <property type="protein sequence ID" value="GAA2137192.1"/>
    <property type="molecule type" value="Genomic_DNA"/>
</dbReference>
<dbReference type="SUPFAM" id="SSF52218">
    <property type="entry name" value="Flavoproteins"/>
    <property type="match status" value="1"/>
</dbReference>
<reference evidence="2" key="1">
    <citation type="journal article" date="2019" name="Int. J. Syst. Evol. Microbiol.">
        <title>The Global Catalogue of Microorganisms (GCM) 10K type strain sequencing project: providing services to taxonomists for standard genome sequencing and annotation.</title>
        <authorList>
            <consortium name="The Broad Institute Genomics Platform"/>
            <consortium name="The Broad Institute Genome Sequencing Center for Infectious Disease"/>
            <person name="Wu L."/>
            <person name="Ma J."/>
        </authorList>
    </citation>
    <scope>NUCLEOTIDE SEQUENCE [LARGE SCALE GENOMIC DNA]</scope>
    <source>
        <strain evidence="2">JCM 16022</strain>
    </source>
</reference>
<dbReference type="RefSeq" id="WP_344146783.1">
    <property type="nucleotide sequence ID" value="NZ_BAAAQR010000001.1"/>
</dbReference>
<dbReference type="Proteomes" id="UP001501771">
    <property type="component" value="Unassembled WGS sequence"/>
</dbReference>
<dbReference type="InterPro" id="IPR029039">
    <property type="entry name" value="Flavoprotein-like_sf"/>
</dbReference>